<dbReference type="InterPro" id="IPR010791">
    <property type="entry name" value="AttH_dom"/>
</dbReference>
<dbReference type="Proteomes" id="UP000241885">
    <property type="component" value="Chromosome"/>
</dbReference>
<keyword evidence="1" id="KW-0732">Signal</keyword>
<evidence type="ECO:0000313" key="4">
    <source>
        <dbReference type="Proteomes" id="UP000241885"/>
    </source>
</evidence>
<evidence type="ECO:0000256" key="1">
    <source>
        <dbReference type="SAM" id="SignalP"/>
    </source>
</evidence>
<keyword evidence="4" id="KW-1185">Reference proteome</keyword>
<dbReference type="AlphaFoldDB" id="A0A2R4BNR3"/>
<proteinExistence type="predicted"/>
<gene>
    <name evidence="3" type="ORF">Tharo_2027</name>
</gene>
<dbReference type="PANTHER" id="PTHR38591">
    <property type="entry name" value="HYDROLASE"/>
    <property type="match status" value="1"/>
</dbReference>
<protein>
    <submittedName>
        <fullName evidence="3">Putative hydroxyneurosporene synthase, CrtC-like</fullName>
    </submittedName>
</protein>
<evidence type="ECO:0000259" key="2">
    <source>
        <dbReference type="Pfam" id="PF07143"/>
    </source>
</evidence>
<dbReference type="RefSeq" id="WP_107221091.1">
    <property type="nucleotide sequence ID" value="NZ_CP028339.1"/>
</dbReference>
<dbReference type="OrthoDB" id="9770826at2"/>
<dbReference type="SUPFAM" id="SSF159245">
    <property type="entry name" value="AttH-like"/>
    <property type="match status" value="1"/>
</dbReference>
<accession>A0A2R4BNR3</accession>
<reference evidence="3 4" key="1">
    <citation type="submission" date="2018-03" db="EMBL/GenBank/DDBJ databases">
        <title>Complete genome sequence of Thauera aromatica, a model organism for studying aromatic compound degradation under denitrifying conditions.</title>
        <authorList>
            <person name="Lo H.-Y."/>
            <person name="Goris T."/>
            <person name="Boll M."/>
            <person name="Mueller J.A."/>
        </authorList>
    </citation>
    <scope>NUCLEOTIDE SEQUENCE [LARGE SCALE GENOMIC DNA]</scope>
    <source>
        <strain evidence="3 4">K172</strain>
    </source>
</reference>
<dbReference type="InterPro" id="IPR023374">
    <property type="entry name" value="AttH-like_dom_sf"/>
</dbReference>
<sequence length="378" mass="42028">MLSGALRGRFQAALRAALQIVLWLVAAGTVHAEAAPEAAYPPVVRGQALSFPRDFGAHPDYRTEWWYITGWLRDAAGSERGFQLTFFRVRTRIGEDNPSRFAPRQLILAHAAIADPASGRLRHAERAARVYSGLVEAREGHTGVQLDDWFLHAVGTGLYRSRISAEDFAFELEFATAQPPVENGEHGFSQKAPDPRNASYYYSRPQLAVRGSLRLDGAAFAVSGHAWLDHEWSSEILPASARGWDWIGINLHDGGSLMAFQMRDHAGGALWHAGTWTGAGGERRTFAPGALRFTPLRHWRSPRTGTEYPVEWALELDDGRRLLLRPLMDDQELDSRASTGAIYWEGAVRLYQAEAQGREVEIGEGYLEMTGYAERLGM</sequence>
<dbReference type="KEGG" id="tak:Tharo_2027"/>
<evidence type="ECO:0000313" key="3">
    <source>
        <dbReference type="EMBL" id="AVR88930.1"/>
    </source>
</evidence>
<dbReference type="EMBL" id="CP028339">
    <property type="protein sequence ID" value="AVR88930.1"/>
    <property type="molecule type" value="Genomic_DNA"/>
</dbReference>
<feature type="chain" id="PRO_5015325252" evidence="1">
    <location>
        <begin position="33"/>
        <end position="378"/>
    </location>
</feature>
<organism evidence="3 4">
    <name type="scientific">Thauera aromatica K172</name>
    <dbReference type="NCBI Taxonomy" id="44139"/>
    <lineage>
        <taxon>Bacteria</taxon>
        <taxon>Pseudomonadati</taxon>
        <taxon>Pseudomonadota</taxon>
        <taxon>Betaproteobacteria</taxon>
        <taxon>Rhodocyclales</taxon>
        <taxon>Zoogloeaceae</taxon>
        <taxon>Thauera</taxon>
    </lineage>
</organism>
<feature type="signal peptide" evidence="1">
    <location>
        <begin position="1"/>
        <end position="32"/>
    </location>
</feature>
<dbReference type="Pfam" id="PF07143">
    <property type="entry name" value="CrtC"/>
    <property type="match status" value="1"/>
</dbReference>
<dbReference type="Gene3D" id="2.40.370.10">
    <property type="entry name" value="AttH-like domain"/>
    <property type="match status" value="2"/>
</dbReference>
<dbReference type="PANTHER" id="PTHR38591:SF1">
    <property type="entry name" value="BLL1000 PROTEIN"/>
    <property type="match status" value="1"/>
</dbReference>
<feature type="domain" description="AttH" evidence="2">
    <location>
        <begin position="63"/>
        <end position="234"/>
    </location>
</feature>
<name>A0A2R4BNR3_THAAR</name>
<dbReference type="Pfam" id="PF17186">
    <property type="entry name" value="Lipocalin_9"/>
    <property type="match status" value="1"/>
</dbReference>